<dbReference type="RefSeq" id="WP_249711856.1">
    <property type="nucleotide sequence ID" value="NZ_JAMFMB010000025.1"/>
</dbReference>
<accession>A0ABT0Q6R3</accession>
<dbReference type="EMBL" id="JAMFMB010000025">
    <property type="protein sequence ID" value="MCL6285252.1"/>
    <property type="molecule type" value="Genomic_DNA"/>
</dbReference>
<gene>
    <name evidence="2" type="ORF">M3P21_17120</name>
</gene>
<evidence type="ECO:0000313" key="2">
    <source>
        <dbReference type="EMBL" id="MCL6285252.1"/>
    </source>
</evidence>
<dbReference type="Proteomes" id="UP001203880">
    <property type="component" value="Unassembled WGS sequence"/>
</dbReference>
<sequence length="109" mass="11926">MYITFTPVRRHDRLTIEKSGDVLTINGEDFDFSPIPEGATLPRTAVTCDWLASDVERHDGHIHLTLCLPHGPSAPSETLFPVPVRMTGDGQVPLPPHGTTSPEIEEESA</sequence>
<reference evidence="2" key="1">
    <citation type="submission" date="2022-05" db="EMBL/GenBank/DDBJ databases">
        <authorList>
            <person name="Park J.-S."/>
        </authorList>
    </citation>
    <scope>NUCLEOTIDE SEQUENCE</scope>
    <source>
        <strain evidence="2">2012CJ41-6</strain>
    </source>
</reference>
<protein>
    <submittedName>
        <fullName evidence="2">Uncharacterized protein</fullName>
    </submittedName>
</protein>
<comment type="caution">
    <text evidence="2">The sequence shown here is derived from an EMBL/GenBank/DDBJ whole genome shotgun (WGS) entry which is preliminary data.</text>
</comment>
<proteinExistence type="predicted"/>
<name>A0ABT0Q6R3_9RHOB</name>
<keyword evidence="3" id="KW-1185">Reference proteome</keyword>
<evidence type="ECO:0000256" key="1">
    <source>
        <dbReference type="SAM" id="MobiDB-lite"/>
    </source>
</evidence>
<organism evidence="2 3">
    <name type="scientific">Ruegeria spongiae</name>
    <dbReference type="NCBI Taxonomy" id="2942209"/>
    <lineage>
        <taxon>Bacteria</taxon>
        <taxon>Pseudomonadati</taxon>
        <taxon>Pseudomonadota</taxon>
        <taxon>Alphaproteobacteria</taxon>
        <taxon>Rhodobacterales</taxon>
        <taxon>Roseobacteraceae</taxon>
        <taxon>Ruegeria</taxon>
    </lineage>
</organism>
<evidence type="ECO:0000313" key="3">
    <source>
        <dbReference type="Proteomes" id="UP001203880"/>
    </source>
</evidence>
<feature type="region of interest" description="Disordered" evidence="1">
    <location>
        <begin position="78"/>
        <end position="109"/>
    </location>
</feature>